<reference evidence="3 4" key="1">
    <citation type="submission" date="2018-10" db="EMBL/GenBank/DDBJ databases">
        <title>Xanthobacter tagetidis genome sequencing and assembly.</title>
        <authorList>
            <person name="Maclea K.S."/>
            <person name="Goen A.E."/>
            <person name="Fatima S.A."/>
        </authorList>
    </citation>
    <scope>NUCLEOTIDE SEQUENCE [LARGE SCALE GENOMIC DNA]</scope>
    <source>
        <strain evidence="3 4">ATCC 700314</strain>
    </source>
</reference>
<dbReference type="Pfam" id="PF01370">
    <property type="entry name" value="Epimerase"/>
    <property type="match status" value="1"/>
</dbReference>
<evidence type="ECO:0000313" key="3">
    <source>
        <dbReference type="EMBL" id="RLP74848.1"/>
    </source>
</evidence>
<protein>
    <submittedName>
        <fullName evidence="3">NAD-dependent epimerase/dehydratase family protein</fullName>
    </submittedName>
</protein>
<dbReference type="Gene3D" id="3.40.50.720">
    <property type="entry name" value="NAD(P)-binding Rossmann-like Domain"/>
    <property type="match status" value="1"/>
</dbReference>
<dbReference type="InterPro" id="IPR036291">
    <property type="entry name" value="NAD(P)-bd_dom_sf"/>
</dbReference>
<dbReference type="RefSeq" id="WP_121624684.1">
    <property type="nucleotide sequence ID" value="NZ_JACIIW010000005.1"/>
</dbReference>
<feature type="domain" description="NAD-dependent epimerase/dehydratase" evidence="2">
    <location>
        <begin position="88"/>
        <end position="203"/>
    </location>
</feature>
<dbReference type="Proteomes" id="UP000269692">
    <property type="component" value="Unassembled WGS sequence"/>
</dbReference>
<comment type="caution">
    <text evidence="3">The sequence shown here is derived from an EMBL/GenBank/DDBJ whole genome shotgun (WGS) entry which is preliminary data.</text>
</comment>
<organism evidence="3 4">
    <name type="scientific">Xanthobacter tagetidis</name>
    <dbReference type="NCBI Taxonomy" id="60216"/>
    <lineage>
        <taxon>Bacteria</taxon>
        <taxon>Pseudomonadati</taxon>
        <taxon>Pseudomonadota</taxon>
        <taxon>Alphaproteobacteria</taxon>
        <taxon>Hyphomicrobiales</taxon>
        <taxon>Xanthobacteraceae</taxon>
        <taxon>Xanthobacter</taxon>
    </lineage>
</organism>
<keyword evidence="1" id="KW-0520">NAD</keyword>
<keyword evidence="4" id="KW-1185">Reference proteome</keyword>
<dbReference type="OrthoDB" id="9808276at2"/>
<dbReference type="SUPFAM" id="SSF51735">
    <property type="entry name" value="NAD(P)-binding Rossmann-fold domains"/>
    <property type="match status" value="1"/>
</dbReference>
<sequence length="291" mass="30295">MTTLAALGFGYCARHLVALHPGAFSRVIGTARTPEKARAMPAGVEGFVFDGQTLSPDLAAALARADVLVASAPPDETGDPVLRIAGPALAAGRLSQVVYLTTLGVYGNHDGAWVDEATAPRPDSPRLVRRLEAEAAWLDFGRRAGIPVAALRLAGIYGPGRNALVQVRAGEARAIARPGQVFNRIHVDDIASAILAVVERRFSGVLNVTDDEPAASSDPILHAAALLGLPAPEVVPFAEAAKAMSPMALSFWANNKRVSNARLKGELGVVLAHPTYREGLSALRAAGEGAA</sequence>
<evidence type="ECO:0000256" key="1">
    <source>
        <dbReference type="ARBA" id="ARBA00023027"/>
    </source>
</evidence>
<evidence type="ECO:0000313" key="4">
    <source>
        <dbReference type="Proteomes" id="UP000269692"/>
    </source>
</evidence>
<accession>A0A3L7A4I1</accession>
<name>A0A3L7A4I1_9HYPH</name>
<dbReference type="PANTHER" id="PTHR43574">
    <property type="entry name" value="EPIMERASE-RELATED"/>
    <property type="match status" value="1"/>
</dbReference>
<dbReference type="AlphaFoldDB" id="A0A3L7A4I1"/>
<gene>
    <name evidence="3" type="ORF">D9R14_17740</name>
</gene>
<dbReference type="EMBL" id="RCTF01000017">
    <property type="protein sequence ID" value="RLP74848.1"/>
    <property type="molecule type" value="Genomic_DNA"/>
</dbReference>
<dbReference type="InterPro" id="IPR001509">
    <property type="entry name" value="Epimerase_deHydtase"/>
</dbReference>
<proteinExistence type="predicted"/>
<evidence type="ECO:0000259" key="2">
    <source>
        <dbReference type="Pfam" id="PF01370"/>
    </source>
</evidence>